<comment type="function">
    <text evidence="7 9">Carrier of the growing fatty acid chain in fatty acid biosynthesis.</text>
</comment>
<keyword evidence="7" id="KW-0963">Cytoplasm</keyword>
<dbReference type="AlphaFoldDB" id="A0A9D2T0A6"/>
<evidence type="ECO:0000259" key="10">
    <source>
        <dbReference type="PROSITE" id="PS50075"/>
    </source>
</evidence>
<comment type="PTM">
    <text evidence="7">4'-phosphopantetheine is transferred from CoA to a specific serine of apo-ACP by AcpS. This modification is essential for activity because fatty acids are bound in thioester linkage to the sulfhydryl of the prosthetic group.</text>
</comment>
<dbReference type="NCBIfam" id="NF002148">
    <property type="entry name" value="PRK00982.1-2"/>
    <property type="match status" value="1"/>
</dbReference>
<gene>
    <name evidence="7 11" type="primary">acpP</name>
    <name evidence="11" type="ORF">H9701_05055</name>
</gene>
<keyword evidence="4 7" id="KW-0276">Fatty acid metabolism</keyword>
<dbReference type="Gene3D" id="1.10.1200.10">
    <property type="entry name" value="ACP-like"/>
    <property type="match status" value="1"/>
</dbReference>
<comment type="similarity">
    <text evidence="7">Belongs to the acyl carrier protein (ACP) family.</text>
</comment>
<keyword evidence="3 7" id="KW-0597">Phosphoprotein</keyword>
<dbReference type="NCBIfam" id="NF002150">
    <property type="entry name" value="PRK00982.1-4"/>
    <property type="match status" value="1"/>
</dbReference>
<dbReference type="InterPro" id="IPR036736">
    <property type="entry name" value="ACP-like_sf"/>
</dbReference>
<dbReference type="GO" id="GO:0000036">
    <property type="term" value="F:acyl carrier activity"/>
    <property type="evidence" value="ECO:0007669"/>
    <property type="project" value="UniProtKB-UniRule"/>
</dbReference>
<evidence type="ECO:0000256" key="2">
    <source>
        <dbReference type="ARBA" id="ARBA00022516"/>
    </source>
</evidence>
<sequence length="78" mass="8553">MIFEKLSKLISEQFGVEADTITMETTFADDLGADSLDIVELSMALEEEFGVSEMSEEEIAAISTVGDLVNYLQNKLDA</sequence>
<comment type="PTM">
    <text evidence="9">4'-phosphopantetheine is transferred from CoA to a specific serine of apo-ACP by acpS.</text>
</comment>
<dbReference type="InterPro" id="IPR006162">
    <property type="entry name" value="Ppantetheine_attach_site"/>
</dbReference>
<keyword evidence="2 7" id="KW-0444">Lipid biosynthesis</keyword>
<evidence type="ECO:0000256" key="9">
    <source>
        <dbReference type="RuleBase" id="RU003545"/>
    </source>
</evidence>
<reference evidence="11" key="2">
    <citation type="submission" date="2021-04" db="EMBL/GenBank/DDBJ databases">
        <authorList>
            <person name="Gilroy R."/>
        </authorList>
    </citation>
    <scope>NUCLEOTIDE SEQUENCE</scope>
    <source>
        <strain evidence="11">CHK186-1790</strain>
    </source>
</reference>
<organism evidence="11 12">
    <name type="scientific">Candidatus Intestinimonas pullistercoris</name>
    <dbReference type="NCBI Taxonomy" id="2838623"/>
    <lineage>
        <taxon>Bacteria</taxon>
        <taxon>Bacillati</taxon>
        <taxon>Bacillota</taxon>
        <taxon>Clostridia</taxon>
        <taxon>Eubacteriales</taxon>
        <taxon>Intestinimonas</taxon>
    </lineage>
</organism>
<dbReference type="Proteomes" id="UP000823882">
    <property type="component" value="Unassembled WGS sequence"/>
</dbReference>
<dbReference type="SUPFAM" id="SSF47336">
    <property type="entry name" value="ACP-like"/>
    <property type="match status" value="1"/>
</dbReference>
<dbReference type="GO" id="GO:0005829">
    <property type="term" value="C:cytosol"/>
    <property type="evidence" value="ECO:0007669"/>
    <property type="project" value="TreeGrafter"/>
</dbReference>
<dbReference type="GO" id="GO:0016020">
    <property type="term" value="C:membrane"/>
    <property type="evidence" value="ECO:0007669"/>
    <property type="project" value="GOC"/>
</dbReference>
<feature type="domain" description="Carrier" evidence="10">
    <location>
        <begin position="1"/>
        <end position="76"/>
    </location>
</feature>
<evidence type="ECO:0000256" key="1">
    <source>
        <dbReference type="ARBA" id="ARBA00022450"/>
    </source>
</evidence>
<comment type="pathway">
    <text evidence="7 9">Lipid metabolism; fatty acid biosynthesis.</text>
</comment>
<feature type="modified residue" description="O-(pantetheine 4'-phosphoryl)serine" evidence="7">
    <location>
        <position position="35"/>
    </location>
</feature>
<keyword evidence="5 7" id="KW-0443">Lipid metabolism</keyword>
<evidence type="ECO:0000313" key="12">
    <source>
        <dbReference type="Proteomes" id="UP000823882"/>
    </source>
</evidence>
<dbReference type="GO" id="GO:0009245">
    <property type="term" value="P:lipid A biosynthetic process"/>
    <property type="evidence" value="ECO:0007669"/>
    <property type="project" value="TreeGrafter"/>
</dbReference>
<evidence type="ECO:0000256" key="7">
    <source>
        <dbReference type="HAMAP-Rule" id="MF_01217"/>
    </source>
</evidence>
<dbReference type="PANTHER" id="PTHR20863:SF76">
    <property type="entry name" value="CARRIER DOMAIN-CONTAINING PROTEIN"/>
    <property type="match status" value="1"/>
</dbReference>
<evidence type="ECO:0000256" key="4">
    <source>
        <dbReference type="ARBA" id="ARBA00022832"/>
    </source>
</evidence>
<dbReference type="NCBIfam" id="TIGR00517">
    <property type="entry name" value="acyl_carrier"/>
    <property type="match status" value="1"/>
</dbReference>
<evidence type="ECO:0000256" key="8">
    <source>
        <dbReference type="NCBIfam" id="TIGR00517"/>
    </source>
</evidence>
<dbReference type="GO" id="GO:0000035">
    <property type="term" value="F:acyl binding"/>
    <property type="evidence" value="ECO:0007669"/>
    <property type="project" value="TreeGrafter"/>
</dbReference>
<dbReference type="HAMAP" id="MF_01217">
    <property type="entry name" value="Acyl_carrier"/>
    <property type="match status" value="1"/>
</dbReference>
<name>A0A9D2T0A6_9FIRM</name>
<dbReference type="PROSITE" id="PS00012">
    <property type="entry name" value="PHOSPHOPANTETHEINE"/>
    <property type="match status" value="1"/>
</dbReference>
<accession>A0A9D2T0A6</accession>
<dbReference type="EMBL" id="DWWJ01000093">
    <property type="protein sequence ID" value="HJC40904.1"/>
    <property type="molecule type" value="Genomic_DNA"/>
</dbReference>
<proteinExistence type="inferred from homology"/>
<dbReference type="Pfam" id="PF00550">
    <property type="entry name" value="PP-binding"/>
    <property type="match status" value="1"/>
</dbReference>
<evidence type="ECO:0000313" key="11">
    <source>
        <dbReference type="EMBL" id="HJC40904.1"/>
    </source>
</evidence>
<reference evidence="11" key="1">
    <citation type="journal article" date="2021" name="PeerJ">
        <title>Extensive microbial diversity within the chicken gut microbiome revealed by metagenomics and culture.</title>
        <authorList>
            <person name="Gilroy R."/>
            <person name="Ravi A."/>
            <person name="Getino M."/>
            <person name="Pursley I."/>
            <person name="Horton D.L."/>
            <person name="Alikhan N.F."/>
            <person name="Baker D."/>
            <person name="Gharbi K."/>
            <person name="Hall N."/>
            <person name="Watson M."/>
            <person name="Adriaenssens E.M."/>
            <person name="Foster-Nyarko E."/>
            <person name="Jarju S."/>
            <person name="Secka A."/>
            <person name="Antonio M."/>
            <person name="Oren A."/>
            <person name="Chaudhuri R.R."/>
            <person name="La Ragione R."/>
            <person name="Hildebrand F."/>
            <person name="Pallen M.J."/>
        </authorList>
    </citation>
    <scope>NUCLEOTIDE SEQUENCE</scope>
    <source>
        <strain evidence="11">CHK186-1790</strain>
    </source>
</reference>
<evidence type="ECO:0000256" key="3">
    <source>
        <dbReference type="ARBA" id="ARBA00022553"/>
    </source>
</evidence>
<dbReference type="PANTHER" id="PTHR20863">
    <property type="entry name" value="ACYL CARRIER PROTEIN"/>
    <property type="match status" value="1"/>
</dbReference>
<protein>
    <recommendedName>
        <fullName evidence="7 8">Acyl carrier protein</fullName>
        <shortName evidence="7">ACP</shortName>
    </recommendedName>
</protein>
<keyword evidence="1 7" id="KW-0596">Phosphopantetheine</keyword>
<evidence type="ECO:0000256" key="6">
    <source>
        <dbReference type="ARBA" id="ARBA00023160"/>
    </source>
</evidence>
<comment type="subcellular location">
    <subcellularLocation>
        <location evidence="7">Cytoplasm</location>
    </subcellularLocation>
</comment>
<comment type="caution">
    <text evidence="11">The sequence shown here is derived from an EMBL/GenBank/DDBJ whole genome shotgun (WGS) entry which is preliminary data.</text>
</comment>
<dbReference type="InterPro" id="IPR003231">
    <property type="entry name" value="ACP"/>
</dbReference>
<dbReference type="PROSITE" id="PS50075">
    <property type="entry name" value="CARRIER"/>
    <property type="match status" value="1"/>
</dbReference>
<evidence type="ECO:0000256" key="5">
    <source>
        <dbReference type="ARBA" id="ARBA00023098"/>
    </source>
</evidence>
<dbReference type="InterPro" id="IPR009081">
    <property type="entry name" value="PP-bd_ACP"/>
</dbReference>
<keyword evidence="6 7" id="KW-0275">Fatty acid biosynthesis</keyword>